<feature type="transmembrane region" description="Helical" evidence="7">
    <location>
        <begin position="626"/>
        <end position="646"/>
    </location>
</feature>
<feature type="transmembrane region" description="Helical" evidence="7">
    <location>
        <begin position="757"/>
        <end position="774"/>
    </location>
</feature>
<dbReference type="PRINTS" id="PR01434">
    <property type="entry name" value="NADHDHGNASE5"/>
</dbReference>
<feature type="region of interest" description="Disordered" evidence="6">
    <location>
        <begin position="506"/>
        <end position="538"/>
    </location>
</feature>
<organism evidence="10 11">
    <name type="scientific">Candidatus Geothrix skivensis</name>
    <dbReference type="NCBI Taxonomy" id="2954439"/>
    <lineage>
        <taxon>Bacteria</taxon>
        <taxon>Pseudomonadati</taxon>
        <taxon>Acidobacteriota</taxon>
        <taxon>Holophagae</taxon>
        <taxon>Holophagales</taxon>
        <taxon>Holophagaceae</taxon>
        <taxon>Geothrix</taxon>
    </lineage>
</organism>
<dbReference type="PANTHER" id="PTHR42829:SF2">
    <property type="entry name" value="NADH-UBIQUINONE OXIDOREDUCTASE CHAIN 5"/>
    <property type="match status" value="1"/>
</dbReference>
<feature type="transmembrane region" description="Helical" evidence="7">
    <location>
        <begin position="260"/>
        <end position="284"/>
    </location>
</feature>
<sequence>MTTIMTADMTLAHAATAASQPAAYLWLIPFLPFFGFLINGLSGRKLRNTKVVDFFALGSVGVAFLLTLYYFIQLLGMPADGRSIHQSLWTWFDIGGARVLGGLSTYKIEWAYKFDVLSACMALLVSGAGFLIHLFSTGYMAEERNDGRYYRFMAYLNLFVFSMLNLVLGANIMMMFLGWEGVGLCSYLLIGFYFEKEFAAAAGKKAFVTNRIGDFGFMIGFFLIFQVFGSLDYDTLMGSVREVANMKAITLYGHTASPTWWFNLIGCCLFVGAMGKSAQIPLYVWLPDAMAGPTPVSALIHAATMVTSGLYMITRMNFIYVNAPMALAVVLAFGALTAFVAATMGLAQYDIKKVLAYSTVSQLGFMFMGLGAGAFSAGMFHVFTHAFFKASLFLGSGAVIAACHHEQDMRNMGGLKKLMPITAMSMILATFAIAGIFPFSGFFSKDEILWKVFNGWYNHGHYNGPTLNLVAWILGMLGAFCTAFYMTRLIAMTFFGEYRGAGHDPHGLSVPSEAHGHGDDHGHGDGHGHADAHADHGHAPHVPVAHATKADHGHGPTEVSWRMWLPVSILAGLAVVGGFLNYPESLHRILPIVPADLFSKWIEPLLYQVAPVHPGEHVPPAIEYGLMAWATLVWAPGAMLLAWWIYKVDPTWSRAKAFVTRFPNLFRWVNAKYYVDEFYDGYLIEPIKRFSAQLWSFDTWVVDGMVNGAARVTLLWATAMNWVDEYLVDGAVDLTEYIVQETSSVFRSLQSGRVQHYAFVMFLGFLVFAFWKFIA</sequence>
<dbReference type="NCBIfam" id="NF005141">
    <property type="entry name" value="PRK06590.1"/>
    <property type="match status" value="1"/>
</dbReference>
<dbReference type="Pfam" id="PF00662">
    <property type="entry name" value="Proton_antipo_N"/>
    <property type="match status" value="1"/>
</dbReference>
<evidence type="ECO:0000313" key="11">
    <source>
        <dbReference type="Proteomes" id="UP000886657"/>
    </source>
</evidence>
<dbReference type="NCBIfam" id="TIGR01974">
    <property type="entry name" value="NDH_I_L"/>
    <property type="match status" value="1"/>
</dbReference>
<feature type="transmembrane region" description="Helical" evidence="7">
    <location>
        <begin position="319"/>
        <end position="342"/>
    </location>
</feature>
<feature type="transmembrane region" description="Helical" evidence="7">
    <location>
        <begin position="354"/>
        <end position="376"/>
    </location>
</feature>
<dbReference type="InterPro" id="IPR003945">
    <property type="entry name" value="NU5C-like"/>
</dbReference>
<feature type="transmembrane region" description="Helical" evidence="7">
    <location>
        <begin position="215"/>
        <end position="231"/>
    </location>
</feature>
<comment type="caution">
    <text evidence="10">The sequence shown here is derived from an EMBL/GenBank/DDBJ whole genome shotgun (WGS) entry which is preliminary data.</text>
</comment>
<dbReference type="Pfam" id="PF00361">
    <property type="entry name" value="Proton_antipo_M"/>
    <property type="match status" value="1"/>
</dbReference>
<keyword evidence="3 7" id="KW-1133">Transmembrane helix</keyword>
<dbReference type="GO" id="GO:0012505">
    <property type="term" value="C:endomembrane system"/>
    <property type="evidence" value="ECO:0007669"/>
    <property type="project" value="UniProtKB-SubCell"/>
</dbReference>
<dbReference type="GO" id="GO:0016020">
    <property type="term" value="C:membrane"/>
    <property type="evidence" value="ECO:0007669"/>
    <property type="project" value="UniProtKB-SubCell"/>
</dbReference>
<proteinExistence type="predicted"/>
<accession>A0A9D7SG43</accession>
<dbReference type="InterPro" id="IPR001516">
    <property type="entry name" value="Proton_antipo_N"/>
</dbReference>
<feature type="transmembrane region" description="Helical" evidence="7">
    <location>
        <begin position="563"/>
        <end position="582"/>
    </location>
</feature>
<dbReference type="Gene3D" id="1.20.5.2700">
    <property type="match status" value="2"/>
</dbReference>
<feature type="domain" description="NADH:quinone oxidoreductase/Mrp antiporter transmembrane" evidence="8">
    <location>
        <begin position="171"/>
        <end position="454"/>
    </location>
</feature>
<dbReference type="GO" id="GO:0003954">
    <property type="term" value="F:NADH dehydrogenase activity"/>
    <property type="evidence" value="ECO:0007669"/>
    <property type="project" value="TreeGrafter"/>
</dbReference>
<feature type="domain" description="NADH-Ubiquinone oxidoreductase (complex I) chain 5 N-terminal" evidence="9">
    <location>
        <begin position="104"/>
        <end position="150"/>
    </location>
</feature>
<protein>
    <submittedName>
        <fullName evidence="10">NADH-quinone oxidoreductase subunit L</fullName>
    </submittedName>
</protein>
<feature type="transmembrane region" description="Helical" evidence="7">
    <location>
        <begin position="382"/>
        <end position="403"/>
    </location>
</feature>
<name>A0A9D7SG43_9BACT</name>
<feature type="transmembrane region" description="Helical" evidence="7">
    <location>
        <begin position="116"/>
        <end position="140"/>
    </location>
</feature>
<dbReference type="InterPro" id="IPR018393">
    <property type="entry name" value="NADHpl_OxRdtase_5_subgr"/>
</dbReference>
<feature type="transmembrane region" description="Helical" evidence="7">
    <location>
        <begin position="469"/>
        <end position="491"/>
    </location>
</feature>
<evidence type="ECO:0000256" key="7">
    <source>
        <dbReference type="SAM" id="Phobius"/>
    </source>
</evidence>
<evidence type="ECO:0000256" key="6">
    <source>
        <dbReference type="SAM" id="MobiDB-lite"/>
    </source>
</evidence>
<dbReference type="GO" id="GO:0015990">
    <property type="term" value="P:electron transport coupled proton transport"/>
    <property type="evidence" value="ECO:0007669"/>
    <property type="project" value="TreeGrafter"/>
</dbReference>
<dbReference type="PANTHER" id="PTHR42829">
    <property type="entry name" value="NADH-UBIQUINONE OXIDOREDUCTASE CHAIN 5"/>
    <property type="match status" value="1"/>
</dbReference>
<feature type="transmembrane region" description="Helical" evidence="7">
    <location>
        <begin position="423"/>
        <end position="443"/>
    </location>
</feature>
<dbReference type="Proteomes" id="UP000886657">
    <property type="component" value="Unassembled WGS sequence"/>
</dbReference>
<comment type="subcellular location">
    <subcellularLocation>
        <location evidence="1">Endomembrane system</location>
        <topology evidence="1">Multi-pass membrane protein</topology>
    </subcellularLocation>
    <subcellularLocation>
        <location evidence="5">Membrane</location>
        <topology evidence="5">Multi-pass membrane protein</topology>
    </subcellularLocation>
</comment>
<feature type="transmembrane region" description="Helical" evidence="7">
    <location>
        <begin position="176"/>
        <end position="194"/>
    </location>
</feature>
<dbReference type="PRINTS" id="PR01435">
    <property type="entry name" value="NPOXDRDTASE5"/>
</dbReference>
<evidence type="ECO:0000256" key="5">
    <source>
        <dbReference type="RuleBase" id="RU000320"/>
    </source>
</evidence>
<evidence type="ECO:0000256" key="4">
    <source>
        <dbReference type="ARBA" id="ARBA00023136"/>
    </source>
</evidence>
<dbReference type="AlphaFoldDB" id="A0A9D7SG43"/>
<feature type="transmembrane region" description="Helical" evidence="7">
    <location>
        <begin position="152"/>
        <end position="170"/>
    </location>
</feature>
<feature type="transmembrane region" description="Helical" evidence="7">
    <location>
        <begin position="54"/>
        <end position="72"/>
    </location>
</feature>
<evidence type="ECO:0000313" key="10">
    <source>
        <dbReference type="EMBL" id="MBK9796825.1"/>
    </source>
</evidence>
<keyword evidence="2 5" id="KW-0812">Transmembrane</keyword>
<evidence type="ECO:0000256" key="1">
    <source>
        <dbReference type="ARBA" id="ARBA00004127"/>
    </source>
</evidence>
<feature type="compositionally biased region" description="Basic and acidic residues" evidence="6">
    <location>
        <begin position="514"/>
        <end position="538"/>
    </location>
</feature>
<evidence type="ECO:0000259" key="8">
    <source>
        <dbReference type="Pfam" id="PF00361"/>
    </source>
</evidence>
<dbReference type="EMBL" id="JADKIO010000007">
    <property type="protein sequence ID" value="MBK9796825.1"/>
    <property type="molecule type" value="Genomic_DNA"/>
</dbReference>
<evidence type="ECO:0000256" key="3">
    <source>
        <dbReference type="ARBA" id="ARBA00022989"/>
    </source>
</evidence>
<reference evidence="10" key="1">
    <citation type="submission" date="2020-10" db="EMBL/GenBank/DDBJ databases">
        <title>Connecting structure to function with the recovery of over 1000 high-quality activated sludge metagenome-assembled genomes encoding full-length rRNA genes using long-read sequencing.</title>
        <authorList>
            <person name="Singleton C.M."/>
            <person name="Petriglieri F."/>
            <person name="Kristensen J.M."/>
            <person name="Kirkegaard R.H."/>
            <person name="Michaelsen T.Y."/>
            <person name="Andersen M.H."/>
            <person name="Karst S.M."/>
            <person name="Dueholm M.S."/>
            <person name="Nielsen P.H."/>
            <person name="Albertsen M."/>
        </authorList>
    </citation>
    <scope>NUCLEOTIDE SEQUENCE</scope>
    <source>
        <strain evidence="10">Skiv_18-Q3-R9-52_MAXAC.067</strain>
    </source>
</reference>
<gene>
    <name evidence="10" type="primary">nuoL</name>
    <name evidence="10" type="ORF">IPP58_10065</name>
</gene>
<dbReference type="GO" id="GO:0008137">
    <property type="term" value="F:NADH dehydrogenase (ubiquinone) activity"/>
    <property type="evidence" value="ECO:0007669"/>
    <property type="project" value="InterPro"/>
</dbReference>
<evidence type="ECO:0000259" key="9">
    <source>
        <dbReference type="Pfam" id="PF00662"/>
    </source>
</evidence>
<feature type="transmembrane region" description="Helical" evidence="7">
    <location>
        <begin position="23"/>
        <end position="42"/>
    </location>
</feature>
<dbReference type="InterPro" id="IPR001750">
    <property type="entry name" value="ND/Mrp_TM"/>
</dbReference>
<dbReference type="GO" id="GO:0042773">
    <property type="term" value="P:ATP synthesis coupled electron transport"/>
    <property type="evidence" value="ECO:0007669"/>
    <property type="project" value="InterPro"/>
</dbReference>
<evidence type="ECO:0000256" key="2">
    <source>
        <dbReference type="ARBA" id="ARBA00022692"/>
    </source>
</evidence>
<keyword evidence="4 7" id="KW-0472">Membrane</keyword>